<organism evidence="4 5">
    <name type="scientific">Mycoplasma seminis</name>
    <dbReference type="NCBI Taxonomy" id="512749"/>
    <lineage>
        <taxon>Bacteria</taxon>
        <taxon>Bacillati</taxon>
        <taxon>Mycoplasmatota</taxon>
        <taxon>Mollicutes</taxon>
        <taxon>Mycoplasmataceae</taxon>
        <taxon>Mycoplasma</taxon>
    </lineage>
</organism>
<dbReference type="InterPro" id="IPR050900">
    <property type="entry name" value="Transposase_IS3/IS150/IS904"/>
</dbReference>
<keyword evidence="2" id="KW-0812">Transmembrane</keyword>
<dbReference type="PANTHER" id="PTHR46889">
    <property type="entry name" value="TRANSPOSASE INSF FOR INSERTION SEQUENCE IS3B-RELATED"/>
    <property type="match status" value="1"/>
</dbReference>
<evidence type="ECO:0000313" key="5">
    <source>
        <dbReference type="Proteomes" id="UP001237011"/>
    </source>
</evidence>
<dbReference type="NCBIfam" id="NF033516">
    <property type="entry name" value="transpos_IS3"/>
    <property type="match status" value="1"/>
</dbReference>
<protein>
    <submittedName>
        <fullName evidence="4">IS3 family transposase</fullName>
    </submittedName>
</protein>
<gene>
    <name evidence="4" type="ORF">Q8852_02510</name>
</gene>
<keyword evidence="2" id="KW-1133">Transmembrane helix</keyword>
<dbReference type="Pfam" id="PF13333">
    <property type="entry name" value="rve_2"/>
    <property type="match status" value="1"/>
</dbReference>
<comment type="function">
    <text evidence="1">Involved in the transposition of the insertion sequence.</text>
</comment>
<dbReference type="PROSITE" id="PS50994">
    <property type="entry name" value="INTEGRASE"/>
    <property type="match status" value="1"/>
</dbReference>
<dbReference type="Gene3D" id="3.30.420.10">
    <property type="entry name" value="Ribonuclease H-like superfamily/Ribonuclease H"/>
    <property type="match status" value="1"/>
</dbReference>
<dbReference type="Pfam" id="PF00665">
    <property type="entry name" value="rve"/>
    <property type="match status" value="1"/>
</dbReference>
<reference evidence="4" key="1">
    <citation type="submission" date="2023-08" db="EMBL/GenBank/DDBJ databases">
        <title>Complete genome sequence of Mycoplasma seminis 2200.</title>
        <authorList>
            <person name="Spergser J."/>
        </authorList>
    </citation>
    <scope>NUCLEOTIDE SEQUENCE [LARGE SCALE GENOMIC DNA]</scope>
    <source>
        <strain evidence="4">2200</strain>
    </source>
</reference>
<evidence type="ECO:0000256" key="1">
    <source>
        <dbReference type="ARBA" id="ARBA00002286"/>
    </source>
</evidence>
<evidence type="ECO:0000256" key="2">
    <source>
        <dbReference type="SAM" id="Phobius"/>
    </source>
</evidence>
<evidence type="ECO:0000259" key="3">
    <source>
        <dbReference type="PROSITE" id="PS50994"/>
    </source>
</evidence>
<dbReference type="Pfam" id="PF13276">
    <property type="entry name" value="HTH_21"/>
    <property type="match status" value="1"/>
</dbReference>
<dbReference type="SUPFAM" id="SSF53098">
    <property type="entry name" value="Ribonuclease H-like"/>
    <property type="match status" value="1"/>
</dbReference>
<dbReference type="InterPro" id="IPR048020">
    <property type="entry name" value="Transpos_IS3"/>
</dbReference>
<dbReference type="InterPro" id="IPR001584">
    <property type="entry name" value="Integrase_cat-core"/>
</dbReference>
<dbReference type="InterPro" id="IPR036397">
    <property type="entry name" value="RNaseH_sf"/>
</dbReference>
<proteinExistence type="predicted"/>
<name>A0ABY9HBK0_9MOLU</name>
<feature type="domain" description="Integrase catalytic" evidence="3">
    <location>
        <begin position="104"/>
        <end position="268"/>
    </location>
</feature>
<feature type="transmembrane region" description="Helical" evidence="2">
    <location>
        <begin position="301"/>
        <end position="322"/>
    </location>
</feature>
<dbReference type="InterPro" id="IPR025948">
    <property type="entry name" value="HTH-like_dom"/>
</dbReference>
<dbReference type="Proteomes" id="UP001237011">
    <property type="component" value="Chromosome"/>
</dbReference>
<sequence length="369" mass="43642">MFAASQIRKSHYYYWEKHFLTPIDKDFELKETIQKIFEESNKTYGYRRITMELHNRSINVNHKKVLKLMKLLNLVVYRRKHKKYSSYKGQIGPIADNLIQRNFISKKPLEKLFTDITEFKLFDDLKVYLSLVVDGFNGEILSAAVSLSPNLQLIKDTFEPLIKSRNLSGCIIHSDQGWHYQHKYFVNLLKANNIIQSMSRKGNSPDNGLVESLFGTIKLEFFYPNKNNFTNLNNFVEKLFDYLDFYNNKRIKIRLKGKTPIEYRKDFENLMVQKLGVQYKIKNILCSFTFIYLSVRIEPSIYFSAFPIIVNFFLASFSLIIANVKNELNTLGNCFDIKFQKMKKDKIKREKVISKSQKSQLFEYKITFN</sequence>
<dbReference type="EMBL" id="CP132191">
    <property type="protein sequence ID" value="WLP85982.1"/>
    <property type="molecule type" value="Genomic_DNA"/>
</dbReference>
<keyword evidence="2" id="KW-0472">Membrane</keyword>
<evidence type="ECO:0000313" key="4">
    <source>
        <dbReference type="EMBL" id="WLP85982.1"/>
    </source>
</evidence>
<accession>A0ABY9HBK0</accession>
<dbReference type="PANTHER" id="PTHR46889:SF5">
    <property type="entry name" value="INTEGRASE PROTEIN"/>
    <property type="match status" value="1"/>
</dbReference>
<keyword evidence="5" id="KW-1185">Reference proteome</keyword>
<dbReference type="InterPro" id="IPR012337">
    <property type="entry name" value="RNaseH-like_sf"/>
</dbReference>